<accession>A0ABU3M9S2</accession>
<proteinExistence type="inferred from homology"/>
<evidence type="ECO:0000256" key="2">
    <source>
        <dbReference type="ARBA" id="ARBA00023002"/>
    </source>
</evidence>
<dbReference type="Pfam" id="PF22725">
    <property type="entry name" value="GFO_IDH_MocA_C3"/>
    <property type="match status" value="1"/>
</dbReference>
<reference evidence="5 6" key="1">
    <citation type="journal article" date="2019" name="Microb. Pathog.">
        <title>Comparison of VITEK 2, MALDI-TOF MS, 16S rRNA gene sequencing, and whole-genome sequencing for identification of Roseomonas mucosa.</title>
        <authorList>
            <person name="Rudolph W.W."/>
            <person name="Gunzer F."/>
            <person name="Trauth M."/>
            <person name="Bunk B."/>
            <person name="Bigge R."/>
            <person name="Schrottner P."/>
        </authorList>
    </citation>
    <scope>NUCLEOTIDE SEQUENCE [LARGE SCALE GENOMIC DNA]</scope>
    <source>
        <strain evidence="5 6">DSM 103800</strain>
    </source>
</reference>
<gene>
    <name evidence="5" type="ORF">RQ831_01095</name>
</gene>
<evidence type="ECO:0000313" key="6">
    <source>
        <dbReference type="Proteomes" id="UP001258945"/>
    </source>
</evidence>
<feature type="domain" description="GFO/IDH/MocA-like oxidoreductase" evidence="4">
    <location>
        <begin position="143"/>
        <end position="265"/>
    </location>
</feature>
<dbReference type="Proteomes" id="UP001258945">
    <property type="component" value="Unassembled WGS sequence"/>
</dbReference>
<protein>
    <submittedName>
        <fullName evidence="5">Gfo/Idh/MocA family oxidoreductase</fullName>
    </submittedName>
</protein>
<dbReference type="InterPro" id="IPR036291">
    <property type="entry name" value="NAD(P)-bd_dom_sf"/>
</dbReference>
<evidence type="ECO:0000256" key="1">
    <source>
        <dbReference type="ARBA" id="ARBA00010928"/>
    </source>
</evidence>
<dbReference type="InterPro" id="IPR051317">
    <property type="entry name" value="Gfo/Idh/MocA_oxidoreduct"/>
</dbReference>
<comment type="similarity">
    <text evidence="1">Belongs to the Gfo/Idh/MocA family.</text>
</comment>
<dbReference type="SUPFAM" id="SSF55347">
    <property type="entry name" value="Glyceraldehyde-3-phosphate dehydrogenase-like, C-terminal domain"/>
    <property type="match status" value="1"/>
</dbReference>
<evidence type="ECO:0000259" key="3">
    <source>
        <dbReference type="Pfam" id="PF01408"/>
    </source>
</evidence>
<feature type="domain" description="Gfo/Idh/MocA-like oxidoreductase N-terminal" evidence="3">
    <location>
        <begin position="20"/>
        <end position="130"/>
    </location>
</feature>
<keyword evidence="6" id="KW-1185">Reference proteome</keyword>
<sequence>MSEARTTPDTNTSTTAGPVRLGIIGGGIMGERLLRAAAGQDSVRIAGLWDPAPEAVARLRAELPETQFLASAAAVIEASDCVYVASPPATHLAHARATLKAGRALFCEKPLAVDVADAGRFLREAKGARCAINFPFASSPTVERLREWLDAGAVGQPRHLAIAAEFARWPRGWQHAAAGWLDGPAQGGFTREVVSHFLFLARRLFGPLALSQARALFPEAGRSEREIEARLTAGGLPLALSGSVGRVGADEANGFTITGSQGAIRLRNWALAERLGADGEWEGDPSAMPHEKARPLTLQRQLDGVARMTRGEPHHLATLEEAYEVQATVEAILRSGEAPLPG</sequence>
<dbReference type="InterPro" id="IPR000683">
    <property type="entry name" value="Gfo/Idh/MocA-like_OxRdtase_N"/>
</dbReference>
<comment type="caution">
    <text evidence="5">The sequence shown here is derived from an EMBL/GenBank/DDBJ whole genome shotgun (WGS) entry which is preliminary data.</text>
</comment>
<evidence type="ECO:0000313" key="5">
    <source>
        <dbReference type="EMBL" id="MDT8329627.1"/>
    </source>
</evidence>
<dbReference type="PANTHER" id="PTHR43708:SF5">
    <property type="entry name" value="CONSERVED EXPRESSED OXIDOREDUCTASE (EUROFUNG)-RELATED"/>
    <property type="match status" value="1"/>
</dbReference>
<dbReference type="PANTHER" id="PTHR43708">
    <property type="entry name" value="CONSERVED EXPRESSED OXIDOREDUCTASE (EUROFUNG)"/>
    <property type="match status" value="1"/>
</dbReference>
<organism evidence="5 6">
    <name type="scientific">Roseomonas gilardii</name>
    <dbReference type="NCBI Taxonomy" id="257708"/>
    <lineage>
        <taxon>Bacteria</taxon>
        <taxon>Pseudomonadati</taxon>
        <taxon>Pseudomonadota</taxon>
        <taxon>Alphaproteobacteria</taxon>
        <taxon>Acetobacterales</taxon>
        <taxon>Roseomonadaceae</taxon>
        <taxon>Roseomonas</taxon>
    </lineage>
</organism>
<evidence type="ECO:0000259" key="4">
    <source>
        <dbReference type="Pfam" id="PF22725"/>
    </source>
</evidence>
<name>A0ABU3M9S2_9PROT</name>
<dbReference type="SUPFAM" id="SSF51735">
    <property type="entry name" value="NAD(P)-binding Rossmann-fold domains"/>
    <property type="match status" value="1"/>
</dbReference>
<dbReference type="InterPro" id="IPR055170">
    <property type="entry name" value="GFO_IDH_MocA-like_dom"/>
</dbReference>
<dbReference type="EMBL" id="JAVVDO010000001">
    <property type="protein sequence ID" value="MDT8329627.1"/>
    <property type="molecule type" value="Genomic_DNA"/>
</dbReference>
<keyword evidence="2" id="KW-0560">Oxidoreductase</keyword>
<dbReference type="Gene3D" id="3.40.50.720">
    <property type="entry name" value="NAD(P)-binding Rossmann-like Domain"/>
    <property type="match status" value="1"/>
</dbReference>
<dbReference type="Pfam" id="PF01408">
    <property type="entry name" value="GFO_IDH_MocA"/>
    <property type="match status" value="1"/>
</dbReference>
<dbReference type="RefSeq" id="WP_314279517.1">
    <property type="nucleotide sequence ID" value="NZ_JAVVDO010000001.1"/>
</dbReference>
<dbReference type="Gene3D" id="3.30.360.10">
    <property type="entry name" value="Dihydrodipicolinate Reductase, domain 2"/>
    <property type="match status" value="1"/>
</dbReference>